<dbReference type="Proteomes" id="UP001301350">
    <property type="component" value="Unassembled WGS sequence"/>
</dbReference>
<reference evidence="2 3" key="1">
    <citation type="submission" date="2022-07" db="EMBL/GenBank/DDBJ databases">
        <title>Genome-wide signatures of adaptation to extreme environments.</title>
        <authorList>
            <person name="Cho C.H."/>
            <person name="Yoon H.S."/>
        </authorList>
    </citation>
    <scope>NUCLEOTIDE SEQUENCE [LARGE SCALE GENOMIC DNA]</scope>
    <source>
        <strain evidence="2 3">DBV 063 E5</strain>
    </source>
</reference>
<dbReference type="AlphaFoldDB" id="A0AAV9IQ08"/>
<accession>A0AAV9IQ08</accession>
<evidence type="ECO:0000313" key="2">
    <source>
        <dbReference type="EMBL" id="KAK4534324.1"/>
    </source>
</evidence>
<dbReference type="SUPFAM" id="SSF69322">
    <property type="entry name" value="Tricorn protease domain 2"/>
    <property type="match status" value="1"/>
</dbReference>
<organism evidence="2 3">
    <name type="scientific">Cyanidium caldarium</name>
    <name type="common">Red alga</name>
    <dbReference type="NCBI Taxonomy" id="2771"/>
    <lineage>
        <taxon>Eukaryota</taxon>
        <taxon>Rhodophyta</taxon>
        <taxon>Bangiophyceae</taxon>
        <taxon>Cyanidiales</taxon>
        <taxon>Cyanidiaceae</taxon>
        <taxon>Cyanidium</taxon>
    </lineage>
</organism>
<keyword evidence="3" id="KW-1185">Reference proteome</keyword>
<comment type="caution">
    <text evidence="2">The sequence shown here is derived from an EMBL/GenBank/DDBJ whole genome shotgun (WGS) entry which is preliminary data.</text>
</comment>
<name>A0AAV9IQ08_CYACA</name>
<proteinExistence type="predicted"/>
<dbReference type="Pfam" id="PF25463">
    <property type="entry name" value="DUF7899"/>
    <property type="match status" value="1"/>
</dbReference>
<feature type="region of interest" description="Disordered" evidence="1">
    <location>
        <begin position="1"/>
        <end position="46"/>
    </location>
</feature>
<sequence>MNAAEGCGAARDTPSVATQPLRTVPTARLSKRGTPDQRGARIRRASRARMLDFSTESPDAADAIHHKTSASSGMSSGKRRCNGSSETPLENRIRHLNRSPAPTPLTGRGRPRSVAFLSPSIEYTPHPTVLCFADPVDRGSESAHAAGRCGCCGCRGTAEDNDDDGDLIGRSLWDGKLDGTGVRACLGSASRVRVMASMSPHPGLRRTFAGTPLPPALPPAPSGLSPSCTLWATRGITPCRLHLDRCAEWSTRFVLYSQCVPEPGLCTRQVLRNRSVWRQGGQQRPGGRAAVPAKRPRSNSSIKKAAANADATAALVALTRQRETGSLPPARLRAGTARERFRNMHLCHEYDANSYNKHFALPFLRRRAKIVEIVASAEIVFTLGSNGICSAFSRATGRRLCCLNVAPDEIIRSLFLNRLNDSLITVSVREEDRFSSLRCRSTPLDVIRRGRPDCGFALFESDSLKWPGFVEFDDVNGKVLTFSASDRSYTVWDLATYRRLYRIGDRRIEEVKISPGMMLLIHHREASNVPLQLVCIESGRVVGEFHHLLNRSRKVEFIEHFNDKLLVKQEQMNLKIIDIKTKRETEVPASQHMTPSAFIFLYENKLFLTFRNQEVQVWDFGAERIVSEFEDHRLWHSTPQANNIYITSAQDVLVSYCRPALRGSGDGAEAAGGAWLQSPEEALSPPSVLDSDSGLEWDASVDQLEDSGTEDALETSVARRLPLEADEGGFVGEAATPTPRIPVADVARRTSAAPCLGDDDRDALYDDNIGAIHISSIVDGHILARLRARKGNATERAALEDVTALFYNEERNEIYCGTRSGFLYVWAV</sequence>
<dbReference type="PANTHER" id="PTHR31789">
    <property type="entry name" value="OS05G0482600 PROTEIN"/>
    <property type="match status" value="1"/>
</dbReference>
<dbReference type="InterPro" id="IPR057221">
    <property type="entry name" value="DUF7899"/>
</dbReference>
<feature type="region of interest" description="Disordered" evidence="1">
    <location>
        <begin position="278"/>
        <end position="300"/>
    </location>
</feature>
<evidence type="ECO:0000256" key="1">
    <source>
        <dbReference type="SAM" id="MobiDB-lite"/>
    </source>
</evidence>
<feature type="compositionally biased region" description="Low complexity" evidence="1">
    <location>
        <begin position="278"/>
        <end position="288"/>
    </location>
</feature>
<protein>
    <submittedName>
        <fullName evidence="2">Uncharacterized protein</fullName>
    </submittedName>
</protein>
<dbReference type="EMBL" id="JANCYW010000001">
    <property type="protein sequence ID" value="KAK4534324.1"/>
    <property type="molecule type" value="Genomic_DNA"/>
</dbReference>
<feature type="region of interest" description="Disordered" evidence="1">
    <location>
        <begin position="68"/>
        <end position="87"/>
    </location>
</feature>
<dbReference type="PANTHER" id="PTHR31789:SF1">
    <property type="entry name" value="OS05G0482600 PROTEIN"/>
    <property type="match status" value="1"/>
</dbReference>
<gene>
    <name evidence="2" type="ORF">CDCA_CDCA01G0349</name>
</gene>
<evidence type="ECO:0000313" key="3">
    <source>
        <dbReference type="Proteomes" id="UP001301350"/>
    </source>
</evidence>